<dbReference type="EMBL" id="CM001403">
    <property type="protein sequence ID" value="EHQ27116.1"/>
    <property type="molecule type" value="Genomic_DNA"/>
</dbReference>
<protein>
    <submittedName>
        <fullName evidence="1">Uncharacterized protein</fullName>
    </submittedName>
</protein>
<reference evidence="1" key="1">
    <citation type="submission" date="2011-09" db="EMBL/GenBank/DDBJ databases">
        <title>The permanent draft genome of Mucilaginibacter paludis DSM 18603.</title>
        <authorList>
            <consortium name="US DOE Joint Genome Institute (JGI-PGF)"/>
            <person name="Lucas S."/>
            <person name="Han J."/>
            <person name="Lapidus A."/>
            <person name="Bruce D."/>
            <person name="Goodwin L."/>
            <person name="Pitluck S."/>
            <person name="Peters L."/>
            <person name="Kyrpides N."/>
            <person name="Mavromatis K."/>
            <person name="Ivanova N."/>
            <person name="Mikhailova N."/>
            <person name="Held B."/>
            <person name="Detter J.C."/>
            <person name="Tapia R."/>
            <person name="Han C."/>
            <person name="Land M."/>
            <person name="Hauser L."/>
            <person name="Markowitz V."/>
            <person name="Cheng J.-F."/>
            <person name="Hugenholtz P."/>
            <person name="Woyke T."/>
            <person name="Wu D."/>
            <person name="Tindall B."/>
            <person name="Brambilla E."/>
            <person name="Klenk H.-P."/>
            <person name="Eisen J.A."/>
        </authorList>
    </citation>
    <scope>NUCLEOTIDE SEQUENCE [LARGE SCALE GENOMIC DNA]</scope>
    <source>
        <strain evidence="1">DSM 18603</strain>
    </source>
</reference>
<evidence type="ECO:0000313" key="2">
    <source>
        <dbReference type="Proteomes" id="UP000002774"/>
    </source>
</evidence>
<gene>
    <name evidence="1" type="ORF">Mucpa_3009</name>
</gene>
<accession>H1YD90</accession>
<name>H1YD90_9SPHI</name>
<dbReference type="AlphaFoldDB" id="H1YD90"/>
<sequence>MFAYDRREIFDGNLFKPSPDKFKNSAVISKAHCDLAREEDFSLRSK</sequence>
<dbReference type="STRING" id="714943.Mucpa_3009"/>
<dbReference type="Proteomes" id="UP000002774">
    <property type="component" value="Chromosome"/>
</dbReference>
<keyword evidence="2" id="KW-1185">Reference proteome</keyword>
<organism evidence="1 2">
    <name type="scientific">Mucilaginibacter paludis DSM 18603</name>
    <dbReference type="NCBI Taxonomy" id="714943"/>
    <lineage>
        <taxon>Bacteria</taxon>
        <taxon>Pseudomonadati</taxon>
        <taxon>Bacteroidota</taxon>
        <taxon>Sphingobacteriia</taxon>
        <taxon>Sphingobacteriales</taxon>
        <taxon>Sphingobacteriaceae</taxon>
        <taxon>Mucilaginibacter</taxon>
    </lineage>
</organism>
<proteinExistence type="predicted"/>
<dbReference type="HOGENOM" id="CLU_3185988_0_0_10"/>
<evidence type="ECO:0000313" key="1">
    <source>
        <dbReference type="EMBL" id="EHQ27116.1"/>
    </source>
</evidence>